<evidence type="ECO:0000313" key="2">
    <source>
        <dbReference type="EMBL" id="KAG0555147.1"/>
    </source>
</evidence>
<reference evidence="2" key="1">
    <citation type="submission" date="2020-06" db="EMBL/GenBank/DDBJ databases">
        <title>WGS assembly of Ceratodon purpureus strain R40.</title>
        <authorList>
            <person name="Carey S.B."/>
            <person name="Jenkins J."/>
            <person name="Shu S."/>
            <person name="Lovell J.T."/>
            <person name="Sreedasyam A."/>
            <person name="Maumus F."/>
            <person name="Tiley G.P."/>
            <person name="Fernandez-Pozo N."/>
            <person name="Barry K."/>
            <person name="Chen C."/>
            <person name="Wang M."/>
            <person name="Lipzen A."/>
            <person name="Daum C."/>
            <person name="Saski C.A."/>
            <person name="Payton A.C."/>
            <person name="Mcbreen J.C."/>
            <person name="Conrad R.E."/>
            <person name="Kollar L.M."/>
            <person name="Olsson S."/>
            <person name="Huttunen S."/>
            <person name="Landis J.B."/>
            <person name="Wickett N.J."/>
            <person name="Johnson M.G."/>
            <person name="Rensing S.A."/>
            <person name="Grimwood J."/>
            <person name="Schmutz J."/>
            <person name="Mcdaniel S.F."/>
        </authorList>
    </citation>
    <scope>NUCLEOTIDE SEQUENCE</scope>
    <source>
        <strain evidence="2">R40</strain>
    </source>
</reference>
<keyword evidence="3" id="KW-1185">Reference proteome</keyword>
<comment type="caution">
    <text evidence="2">The sequence shown here is derived from an EMBL/GenBank/DDBJ whole genome shotgun (WGS) entry which is preliminary data.</text>
</comment>
<name>A0A8T0G9J8_CERPU</name>
<feature type="compositionally biased region" description="Polar residues" evidence="1">
    <location>
        <begin position="1"/>
        <end position="24"/>
    </location>
</feature>
<gene>
    <name evidence="2" type="ORF">KC19_12G147400</name>
</gene>
<evidence type="ECO:0000256" key="1">
    <source>
        <dbReference type="SAM" id="MobiDB-lite"/>
    </source>
</evidence>
<dbReference type="Proteomes" id="UP000822688">
    <property type="component" value="Chromosome 12"/>
</dbReference>
<feature type="region of interest" description="Disordered" evidence="1">
    <location>
        <begin position="73"/>
        <end position="101"/>
    </location>
</feature>
<evidence type="ECO:0000313" key="3">
    <source>
        <dbReference type="Proteomes" id="UP000822688"/>
    </source>
</evidence>
<feature type="compositionally biased region" description="Polar residues" evidence="1">
    <location>
        <begin position="87"/>
        <end position="101"/>
    </location>
</feature>
<dbReference type="EMBL" id="CM026433">
    <property type="protein sequence ID" value="KAG0555147.1"/>
    <property type="molecule type" value="Genomic_DNA"/>
</dbReference>
<sequence length="101" mass="11222">MSYRTEASSEISVRSASGSVQASVKQDRHLVPDHNPVLRLGQYGRPTDDSVGVHLFVTRLWICANRPLSQRSPPLPTVHLDEIRHNPLNNPRTSPTCVGSR</sequence>
<protein>
    <submittedName>
        <fullName evidence="2">Uncharacterized protein</fullName>
    </submittedName>
</protein>
<organism evidence="2 3">
    <name type="scientific">Ceratodon purpureus</name>
    <name type="common">Fire moss</name>
    <name type="synonym">Dicranum purpureum</name>
    <dbReference type="NCBI Taxonomy" id="3225"/>
    <lineage>
        <taxon>Eukaryota</taxon>
        <taxon>Viridiplantae</taxon>
        <taxon>Streptophyta</taxon>
        <taxon>Embryophyta</taxon>
        <taxon>Bryophyta</taxon>
        <taxon>Bryophytina</taxon>
        <taxon>Bryopsida</taxon>
        <taxon>Dicranidae</taxon>
        <taxon>Pseudoditrichales</taxon>
        <taxon>Ditrichaceae</taxon>
        <taxon>Ceratodon</taxon>
    </lineage>
</organism>
<proteinExistence type="predicted"/>
<accession>A0A8T0G9J8</accession>
<feature type="region of interest" description="Disordered" evidence="1">
    <location>
        <begin position="1"/>
        <end position="30"/>
    </location>
</feature>
<dbReference type="AlphaFoldDB" id="A0A8T0G9J8"/>